<evidence type="ECO:0000313" key="6">
    <source>
        <dbReference type="Proteomes" id="UP000308365"/>
    </source>
</evidence>
<dbReference type="GO" id="GO:0017056">
    <property type="term" value="F:structural constituent of nuclear pore"/>
    <property type="evidence" value="ECO:0007669"/>
    <property type="project" value="TreeGrafter"/>
</dbReference>
<evidence type="ECO:0000256" key="4">
    <source>
        <dbReference type="ARBA" id="ARBA00023242"/>
    </source>
</evidence>
<dbReference type="Pfam" id="PF11894">
    <property type="entry name" value="Nup192"/>
    <property type="match status" value="2"/>
</dbReference>
<accession>A0A4U1FQI5</accession>
<dbReference type="InterPro" id="IPR021827">
    <property type="entry name" value="Nup186/Nup192/Nup205"/>
</dbReference>
<dbReference type="PANTHER" id="PTHR31344:SF0">
    <property type="entry name" value="NUCLEAR PORE COMPLEX PROTEIN NUP205"/>
    <property type="match status" value="1"/>
</dbReference>
<keyword evidence="3" id="KW-0813">Transport</keyword>
<evidence type="ECO:0000256" key="3">
    <source>
        <dbReference type="ARBA" id="ARBA00022448"/>
    </source>
</evidence>
<keyword evidence="4" id="KW-0539">Nucleus</keyword>
<evidence type="ECO:0000256" key="1">
    <source>
        <dbReference type="ARBA" id="ARBA00004123"/>
    </source>
</evidence>
<organism evidence="5 6">
    <name type="scientific">Monodon monoceros</name>
    <name type="common">Narwhal</name>
    <name type="synonym">Ceratodon monodon</name>
    <dbReference type="NCBI Taxonomy" id="40151"/>
    <lineage>
        <taxon>Eukaryota</taxon>
        <taxon>Metazoa</taxon>
        <taxon>Chordata</taxon>
        <taxon>Craniata</taxon>
        <taxon>Vertebrata</taxon>
        <taxon>Euteleostomi</taxon>
        <taxon>Mammalia</taxon>
        <taxon>Eutheria</taxon>
        <taxon>Laurasiatheria</taxon>
        <taxon>Artiodactyla</taxon>
        <taxon>Whippomorpha</taxon>
        <taxon>Cetacea</taxon>
        <taxon>Odontoceti</taxon>
        <taxon>Monodontidae</taxon>
        <taxon>Monodon</taxon>
    </lineage>
</organism>
<dbReference type="GO" id="GO:0006999">
    <property type="term" value="P:nuclear pore organization"/>
    <property type="evidence" value="ECO:0007669"/>
    <property type="project" value="TreeGrafter"/>
</dbReference>
<proteinExistence type="inferred from homology"/>
<sequence>MILKKHKPDFISLFRNPPKNVQQHEKVQKASTEGVAIQGQQGTRLLPEQLIKEAFILSDLFDIGELAAVELLLAGEHQQPHFPGLTRGLVAVLLYWDGKRCIANSLKALIQSRRGKTWTLELSPELVSMTTRFTDELMEQGLTYKVLTLVSQIDVNNEFEKLQRKDDTLLLIGHLERVTVEANGSLDAVNLALLMALLYCFDISFIEQSTEEHMIHQLPLLTERQYIATIHSRLQDSQPWKLPGLQATVRLAWALALRGISQLPDVTALAEFTEADEAMAELAIADSVFLFLTESVVVSENFYQEEFYIRRIHNLITDFLALMPMKVKQLRNRADEDARMIHMSMQMGNEPPISLRRDLEQLMLLIGELYKKNPFNLELALEYWCPSEPLQTSTILGSYLGVAHQRPPQRQVVLSKFVRQMGDLLPPTIYIPYLKMLQGLANGPQCAHYCFSLLKVNGSSHVENIQGAGGSPVSWEHFFHSLMLYHEHLRKDLPSADSVQYRHLPSRGITQKEQDGLIAFLQLTSTIITWSENARLALCEHPQWTPVVVILGLLQCSIPPVLKAELLKTLAAFGKSPEIAASLWQSLEYTQVLQTVRVPSQRQAIGIEVELNEIESRCEEYPLTRAFCQLISTLVESSFPSNLGAGLRPPGFDPYLQFLRDSVFLRFRTRAYRRAAEKWEVAEVVLAVFYKLLGDYEPQLEDFVDQFVELQGEEIIAYKPPGFSLMYHLLNESPMLELALSLLEEGVKQLDTYAPFPGKKHLEKAVQHCLALLNLTLQKENLFMDLLRESQLALIVCPLEQLLQGINPRTKKADNVVNIARYLYHGNTNPELAFESAKILCCISCNSNIQIKLVGDFTHDQSVSQKLMAGFVECLDSEDTEEFVRLEEGSELEKKLAGIRHETRIHILNLLITSLERNPPNLALYLLGFELKKPVSTTNLQDPGVLGCPRTCLHAILNILEKGTEGRTGPVAVRESPQLAELCYQTASIELRVTSLNRQRSHTQRLLHLLLDDMPVKPYSDGEGGIEDENRSVSGFLHFDTTTKVRRKILSILDSIDFSQEIPEPLQLDFFDRAQIEQVIANCEHKNLRGQTVCNVKLLHRVLVAEVNALQGMAAIGQRPLLMEEISTILQYVVGRNKLLQCLHAKRHVLESWRQLVEIILTACPQDLIQAEDRQLIIRDILQDVHDKILDDEAAQELMPVVAGAVFTLTAHLSQAVRTEQKQPVVLGPGEAHYAFVLDNSFTSPPPAENAVVGFASIGDSSLHIILKKLLDFILKTGGGFQRVRTHLYGSLLYYLQIAQRPDEPDTLEAAKKTMWERLTAPEDVFSKLQRENIAIIESYGAALMEVVCRDACDGHEIGRMLALALLDRIVSVDKQQQWLLYLSNSGYLKVLVDSLVEDDRTLQSLLTPQPPLLKALYTYESKMAFLTRVAKIQQGTLELLRSGVIVRLAQCQVYDMRPEMDPQGMFGLRDAPVFIPTPVDRYRQILLPALRLCQVILTSSMAQHLQAAGQVLQFLISHSDTIQAILRCQDVSAGSLQELALLTGIISKAALPGILSELDVDVNEGSLMELQGHIGRFQRQCLGLLSRFGGSDRLRQFKFQDDNVEGDRVSKKDEIELAMQQICANVMEYCQSLMLQSSPTFQHAVCLFTPSLSETINRDGPRQDTQAPVVPYWRLPGLGIIVYLLKQSANDFFSYYDSHRRSVNKLQNVEQLPPDEIKELCQSVMPAGVDKISTTQKYVLARRRLLSQRPACLFSGAIWSTTCYIAHPRILKTPYLPPGPYLKAEGYKIPSLQKAIWILELQADAISAFGESLQKKLLDIEGLYSKVRSRYSFIQALVRRIRGLLRISRN</sequence>
<comment type="subcellular location">
    <subcellularLocation>
        <location evidence="1">Nucleus</location>
    </subcellularLocation>
</comment>
<dbReference type="EMBL" id="RWIC01000036">
    <property type="protein sequence ID" value="TKC52214.1"/>
    <property type="molecule type" value="Genomic_DNA"/>
</dbReference>
<dbReference type="PANTHER" id="PTHR31344">
    <property type="entry name" value="NUCLEAR PORE COMPLEX PROTEIN NUP205"/>
    <property type="match status" value="1"/>
</dbReference>
<evidence type="ECO:0000313" key="5">
    <source>
        <dbReference type="EMBL" id="TKC52214.1"/>
    </source>
</evidence>
<comment type="similarity">
    <text evidence="2">Belongs to the NUP186/NUP192/NUP205 family.</text>
</comment>
<evidence type="ECO:0000256" key="2">
    <source>
        <dbReference type="ARBA" id="ARBA00005892"/>
    </source>
</evidence>
<dbReference type="GO" id="GO:0044611">
    <property type="term" value="C:nuclear pore inner ring"/>
    <property type="evidence" value="ECO:0007669"/>
    <property type="project" value="TreeGrafter"/>
</dbReference>
<protein>
    <recommendedName>
        <fullName evidence="7">Nuclear pore complex protein Nup205</fullName>
    </recommendedName>
</protein>
<gene>
    <name evidence="5" type="ORF">EI555_009411</name>
</gene>
<dbReference type="Proteomes" id="UP000308365">
    <property type="component" value="Unassembled WGS sequence"/>
</dbReference>
<comment type="caution">
    <text evidence="5">The sequence shown here is derived from an EMBL/GenBank/DDBJ whole genome shotgun (WGS) entry which is preliminary data.</text>
</comment>
<name>A0A4U1FQI5_MONMO</name>
<evidence type="ECO:0008006" key="7">
    <source>
        <dbReference type="Google" id="ProtNLM"/>
    </source>
</evidence>
<reference evidence="6" key="1">
    <citation type="journal article" date="2019" name="IScience">
        <title>Narwhal Genome Reveals Long-Term Low Genetic Diversity despite Current Large Abundance Size.</title>
        <authorList>
            <person name="Westbury M.V."/>
            <person name="Petersen B."/>
            <person name="Garde E."/>
            <person name="Heide-Jorgensen M.P."/>
            <person name="Lorenzen E.D."/>
        </authorList>
    </citation>
    <scope>NUCLEOTIDE SEQUENCE [LARGE SCALE GENOMIC DNA]</scope>
</reference>